<dbReference type="InterPro" id="IPR056003">
    <property type="entry name" value="CT398_CC_hairpin"/>
</dbReference>
<dbReference type="OrthoDB" id="260976at2"/>
<feature type="domain" description="C4-type zinc ribbon" evidence="2">
    <location>
        <begin position="201"/>
        <end position="232"/>
    </location>
</feature>
<keyword evidence="1" id="KW-0175">Coiled coil</keyword>
<sequence>MNPVLSALLGLQEIDRQIFKVESELERLPKEEQQRSEELGKLRERLAGKQQEVASLRAEIKDIEHTTVGLRQRLKKLESESSNGTADAALIASYQHEMRNIKRNVSGAEDDGLKRLGRAEMIDEEIAALQQKLAEDEAVFAEFQKNVAEETKAAEGKLADLHKERLTKSSDGISANELDIYRGLLKTREGEALAELGDGLCEGCFVNLPKNIVVRLARGTELVQCPSCDRILFTY</sequence>
<gene>
    <name evidence="4" type="ORF">Poly30_23590</name>
</gene>
<dbReference type="Gene3D" id="1.10.287.1490">
    <property type="match status" value="1"/>
</dbReference>
<accession>A0A518ERX3</accession>
<dbReference type="RefSeq" id="WP_145197366.1">
    <property type="nucleotide sequence ID" value="NZ_CP036434.1"/>
</dbReference>
<dbReference type="Proteomes" id="UP000320390">
    <property type="component" value="Chromosome"/>
</dbReference>
<dbReference type="EMBL" id="CP036434">
    <property type="protein sequence ID" value="QDV06843.1"/>
    <property type="molecule type" value="Genomic_DNA"/>
</dbReference>
<keyword evidence="5" id="KW-1185">Reference proteome</keyword>
<evidence type="ECO:0000259" key="2">
    <source>
        <dbReference type="Pfam" id="PF02591"/>
    </source>
</evidence>
<dbReference type="InterPro" id="IPR003743">
    <property type="entry name" value="Zf-RING_7"/>
</dbReference>
<proteinExistence type="predicted"/>
<dbReference type="AlphaFoldDB" id="A0A518ERX3"/>
<protein>
    <submittedName>
        <fullName evidence="4">Zinc ribbon domain protein</fullName>
    </submittedName>
</protein>
<dbReference type="Pfam" id="PF24481">
    <property type="entry name" value="CT398_CC"/>
    <property type="match status" value="1"/>
</dbReference>
<evidence type="ECO:0000313" key="4">
    <source>
        <dbReference type="EMBL" id="QDV06843.1"/>
    </source>
</evidence>
<evidence type="ECO:0000256" key="1">
    <source>
        <dbReference type="SAM" id="Coils"/>
    </source>
</evidence>
<name>A0A518ERX3_9BACT</name>
<organism evidence="4 5">
    <name type="scientific">Saltatorellus ferox</name>
    <dbReference type="NCBI Taxonomy" id="2528018"/>
    <lineage>
        <taxon>Bacteria</taxon>
        <taxon>Pseudomonadati</taxon>
        <taxon>Planctomycetota</taxon>
        <taxon>Planctomycetia</taxon>
        <taxon>Planctomycetia incertae sedis</taxon>
        <taxon>Saltatorellus</taxon>
    </lineage>
</organism>
<evidence type="ECO:0000313" key="5">
    <source>
        <dbReference type="Proteomes" id="UP000320390"/>
    </source>
</evidence>
<dbReference type="Pfam" id="PF02591">
    <property type="entry name" value="Zn_ribbon_9"/>
    <property type="match status" value="1"/>
</dbReference>
<evidence type="ECO:0000259" key="3">
    <source>
        <dbReference type="Pfam" id="PF24481"/>
    </source>
</evidence>
<feature type="domain" description="CT398-like coiled coil hairpin" evidence="3">
    <location>
        <begin position="11"/>
        <end position="166"/>
    </location>
</feature>
<feature type="coiled-coil region" evidence="1">
    <location>
        <begin position="39"/>
        <end position="146"/>
    </location>
</feature>
<reference evidence="4 5" key="1">
    <citation type="submission" date="2019-02" db="EMBL/GenBank/DDBJ databases">
        <title>Deep-cultivation of Planctomycetes and their phenomic and genomic characterization uncovers novel biology.</title>
        <authorList>
            <person name="Wiegand S."/>
            <person name="Jogler M."/>
            <person name="Boedeker C."/>
            <person name="Pinto D."/>
            <person name="Vollmers J."/>
            <person name="Rivas-Marin E."/>
            <person name="Kohn T."/>
            <person name="Peeters S.H."/>
            <person name="Heuer A."/>
            <person name="Rast P."/>
            <person name="Oberbeckmann S."/>
            <person name="Bunk B."/>
            <person name="Jeske O."/>
            <person name="Meyerdierks A."/>
            <person name="Storesund J.E."/>
            <person name="Kallscheuer N."/>
            <person name="Luecker S."/>
            <person name="Lage O.M."/>
            <person name="Pohl T."/>
            <person name="Merkel B.J."/>
            <person name="Hornburger P."/>
            <person name="Mueller R.-W."/>
            <person name="Bruemmer F."/>
            <person name="Labrenz M."/>
            <person name="Spormann A.M."/>
            <person name="Op den Camp H."/>
            <person name="Overmann J."/>
            <person name="Amann R."/>
            <person name="Jetten M.S.M."/>
            <person name="Mascher T."/>
            <person name="Medema M.H."/>
            <person name="Devos D.P."/>
            <person name="Kaster A.-K."/>
            <person name="Ovreas L."/>
            <person name="Rohde M."/>
            <person name="Galperin M.Y."/>
            <person name="Jogler C."/>
        </authorList>
    </citation>
    <scope>NUCLEOTIDE SEQUENCE [LARGE SCALE GENOMIC DNA]</scope>
    <source>
        <strain evidence="4 5">Poly30</strain>
    </source>
</reference>